<dbReference type="PROSITE" id="PS50878">
    <property type="entry name" value="RT_POL"/>
    <property type="match status" value="1"/>
</dbReference>
<dbReference type="OrthoDB" id="416454at2759"/>
<proteinExistence type="predicted"/>
<dbReference type="EMBL" id="CACRXK020006577">
    <property type="protein sequence ID" value="CAB4009802.1"/>
    <property type="molecule type" value="Genomic_DNA"/>
</dbReference>
<evidence type="ECO:0000313" key="1">
    <source>
        <dbReference type="EMBL" id="CAB4009802.1"/>
    </source>
</evidence>
<dbReference type="Proteomes" id="UP001152795">
    <property type="component" value="Unassembled WGS sequence"/>
</dbReference>
<name>A0A6S7IW76_PARCT</name>
<evidence type="ECO:0000313" key="2">
    <source>
        <dbReference type="Proteomes" id="UP001152795"/>
    </source>
</evidence>
<accession>A0A6S7IW76</accession>
<dbReference type="Pfam" id="PF00078">
    <property type="entry name" value="RVT_1"/>
    <property type="match status" value="1"/>
</dbReference>
<protein>
    <submittedName>
        <fullName evidence="1">Uncharacterized protein</fullName>
    </submittedName>
</protein>
<sequence length="634" mass="71974">MAISFGLNSSKPLPSKKCVTYRSLKSINITSFMKDLGESKLCLDAPTQLDSLVSCYNNTLSSVLDRHAPLKRRIVTSRAMVPWYDEEIKLAKKERRKAERKWRTTKTTADFNKFKSLKNHCTQLMRKAKCSFFSDFVKENSNNQGTLFKAIKGMLVEKNAISFPGRNETALVNELGKYFVQKISNIHSEINNEISSNNDGHVDPPSDDNEEYPGDVSHFDAFEPLSEDDVRKLVVDSHKKSCYLDPVPTDFLVKCLDVLLPVITKIINISLETGHFPRDWKEAIILPILKKSGLESAFENLRPISNLAYISKLIERAVYNQTHDHILRCGFYPVLQSAYRRYHSTETALLKVLNDILLSMNSQRVTLLVLLDLSFAFDTIDHGILLERLRSKFGIRGTVLSWFSSYLSGRSQRVMLNGTLSDSSDLNFGVPKGSCLGPLLFILYASKLFDIINNHSPDLHGFADDTQLYVSFKPDYPCDQCEAISVMESCLNDLRKWMIQDKLKLNDGKTELLIIGSKQQLQKLNPCHVRVGNADVLPVPIARDLGVWLDSNLSMSCHITKTCGAAFYWLHNIKRISKFLSRENLLTGEIRGQLVKVNTKKDSPEEQTVYKKLEVLIVHLDNLENDQQKQVEAL</sequence>
<keyword evidence="2" id="KW-1185">Reference proteome</keyword>
<reference evidence="1" key="1">
    <citation type="submission" date="2020-04" db="EMBL/GenBank/DDBJ databases">
        <authorList>
            <person name="Alioto T."/>
            <person name="Alioto T."/>
            <person name="Gomez Garrido J."/>
        </authorList>
    </citation>
    <scope>NUCLEOTIDE SEQUENCE</scope>
    <source>
        <strain evidence="1">A484AB</strain>
    </source>
</reference>
<comment type="caution">
    <text evidence="1">The sequence shown here is derived from an EMBL/GenBank/DDBJ whole genome shotgun (WGS) entry which is preliminary data.</text>
</comment>
<dbReference type="InterPro" id="IPR000477">
    <property type="entry name" value="RT_dom"/>
</dbReference>
<dbReference type="CDD" id="cd01650">
    <property type="entry name" value="RT_nLTR_like"/>
    <property type="match status" value="1"/>
</dbReference>
<organism evidence="1 2">
    <name type="scientific">Paramuricea clavata</name>
    <name type="common">Red gorgonian</name>
    <name type="synonym">Violescent sea-whip</name>
    <dbReference type="NCBI Taxonomy" id="317549"/>
    <lineage>
        <taxon>Eukaryota</taxon>
        <taxon>Metazoa</taxon>
        <taxon>Cnidaria</taxon>
        <taxon>Anthozoa</taxon>
        <taxon>Octocorallia</taxon>
        <taxon>Malacalcyonacea</taxon>
        <taxon>Plexauridae</taxon>
        <taxon>Paramuricea</taxon>
    </lineage>
</organism>
<gene>
    <name evidence="1" type="ORF">PACLA_8A044224</name>
</gene>
<dbReference type="AlphaFoldDB" id="A0A6S7IW76"/>
<dbReference type="PANTHER" id="PTHR33332">
    <property type="entry name" value="REVERSE TRANSCRIPTASE DOMAIN-CONTAINING PROTEIN"/>
    <property type="match status" value="1"/>
</dbReference>